<name>A0AA39CDF0_9EURO</name>
<proteinExistence type="predicted"/>
<evidence type="ECO:0000313" key="2">
    <source>
        <dbReference type="EMBL" id="KAJ9604117.1"/>
    </source>
</evidence>
<sequence>MEVTSRLGLRYLWIDSLCILQDPEKDWKAAAALMGDTYRNAYCNIAATAAEDGTCGLFVPRTLLDVEPCRVVANWRGHHRQPYYCHGIGVWEREIEEQPLLSRAWVAQEVTLATRVIHFSRTEIFWECLEKRARESFVDGIPNFTAKKLSVRARDERDREWFQLDDGDFPFHEVWKNAVQLYSRGELTYRAKDKLIAISGIARSLPLPNEDYLAGLWQQGLSEQLLWTASESNGEGSTKTARSSEYRAPTWSWASVDGPVLMTTPSLSALNHASVDILEARTTLIDPSDRYGQVSDGFIRVRGMLAFGQLSQRVTTTTTRHSFSNGQVREVPLDSGVSGQTIVHRFRGDCHINIFLDVEDPHPGGHYHCLLVSQQYGGCGLVIKPTGARRGEYTRRGYFAVLTALQPDSPSHFVKLCGTFEAATQDNEMLYEAKADVTSEGVQQYIISLV</sequence>
<dbReference type="InterPro" id="IPR010730">
    <property type="entry name" value="HET"/>
</dbReference>
<feature type="domain" description="Heterokaryon incompatibility" evidence="1">
    <location>
        <begin position="1"/>
        <end position="109"/>
    </location>
</feature>
<dbReference type="PANTHER" id="PTHR33112:SF10">
    <property type="entry name" value="TOL"/>
    <property type="match status" value="1"/>
</dbReference>
<dbReference type="Proteomes" id="UP001172673">
    <property type="component" value="Unassembled WGS sequence"/>
</dbReference>
<comment type="caution">
    <text evidence="2">The sequence shown here is derived from an EMBL/GenBank/DDBJ whole genome shotgun (WGS) entry which is preliminary data.</text>
</comment>
<protein>
    <recommendedName>
        <fullName evidence="1">Heterokaryon incompatibility domain-containing protein</fullName>
    </recommendedName>
</protein>
<keyword evidence="3" id="KW-1185">Reference proteome</keyword>
<evidence type="ECO:0000313" key="3">
    <source>
        <dbReference type="Proteomes" id="UP001172673"/>
    </source>
</evidence>
<gene>
    <name evidence="2" type="ORF">H2200_011640</name>
</gene>
<dbReference type="PANTHER" id="PTHR33112">
    <property type="entry name" value="DOMAIN PROTEIN, PUTATIVE-RELATED"/>
    <property type="match status" value="1"/>
</dbReference>
<accession>A0AA39CDF0</accession>
<dbReference type="EMBL" id="JAPDRK010000020">
    <property type="protein sequence ID" value="KAJ9604117.1"/>
    <property type="molecule type" value="Genomic_DNA"/>
</dbReference>
<evidence type="ECO:0000259" key="1">
    <source>
        <dbReference type="Pfam" id="PF06985"/>
    </source>
</evidence>
<dbReference type="Pfam" id="PF06985">
    <property type="entry name" value="HET"/>
    <property type="match status" value="1"/>
</dbReference>
<organism evidence="2 3">
    <name type="scientific">Cladophialophora chaetospira</name>
    <dbReference type="NCBI Taxonomy" id="386627"/>
    <lineage>
        <taxon>Eukaryota</taxon>
        <taxon>Fungi</taxon>
        <taxon>Dikarya</taxon>
        <taxon>Ascomycota</taxon>
        <taxon>Pezizomycotina</taxon>
        <taxon>Eurotiomycetes</taxon>
        <taxon>Chaetothyriomycetidae</taxon>
        <taxon>Chaetothyriales</taxon>
        <taxon>Herpotrichiellaceae</taxon>
        <taxon>Cladophialophora</taxon>
    </lineage>
</organism>
<reference evidence="2" key="1">
    <citation type="submission" date="2022-10" db="EMBL/GenBank/DDBJ databases">
        <title>Culturing micro-colonial fungi from biological soil crusts in the Mojave desert and describing Neophaeococcomyces mojavensis, and introducing the new genera and species Taxawa tesnikishii.</title>
        <authorList>
            <person name="Kurbessoian T."/>
            <person name="Stajich J.E."/>
        </authorList>
    </citation>
    <scope>NUCLEOTIDE SEQUENCE</scope>
    <source>
        <strain evidence="2">TK_41</strain>
    </source>
</reference>
<dbReference type="AlphaFoldDB" id="A0AA39CDF0"/>